<dbReference type="STRING" id="1348632.GCA_001591745_00960"/>
<reference evidence="2 3" key="1">
    <citation type="submission" date="2014-12" db="EMBL/GenBank/DDBJ databases">
        <title>Draft genome sequences of 10 type strains of Lactococcus.</title>
        <authorList>
            <person name="Sun Z."/>
            <person name="Zhong Z."/>
            <person name="Liu W."/>
            <person name="Zhang W."/>
            <person name="Zhang H."/>
        </authorList>
    </citation>
    <scope>NUCLEOTIDE SEQUENCE [LARGE SCALE GENOMIC DNA]</scope>
    <source>
        <strain evidence="2 3">DSM 20686</strain>
    </source>
</reference>
<dbReference type="AlphaFoldDB" id="A0A2A5RZT7"/>
<accession>A0A2A5RZT7</accession>
<evidence type="ECO:0000256" key="1">
    <source>
        <dbReference type="SAM" id="Coils"/>
    </source>
</evidence>
<evidence type="ECO:0008006" key="4">
    <source>
        <dbReference type="Google" id="ProtNLM"/>
    </source>
</evidence>
<keyword evidence="3" id="KW-1185">Reference proteome</keyword>
<dbReference type="Proteomes" id="UP000242246">
    <property type="component" value="Unassembled WGS sequence"/>
</dbReference>
<protein>
    <recommendedName>
        <fullName evidence="4">LXG domain-containing protein</fullName>
    </recommendedName>
</protein>
<organism evidence="2 3">
    <name type="scientific">Pseudolactococcus plantarum</name>
    <dbReference type="NCBI Taxonomy" id="1365"/>
    <lineage>
        <taxon>Bacteria</taxon>
        <taxon>Bacillati</taxon>
        <taxon>Bacillota</taxon>
        <taxon>Bacilli</taxon>
        <taxon>Lactobacillales</taxon>
        <taxon>Streptococcaceae</taxon>
        <taxon>Pseudolactococcus</taxon>
    </lineage>
</organism>
<dbReference type="EMBL" id="JXJX01000007">
    <property type="protein sequence ID" value="PCS06723.1"/>
    <property type="molecule type" value="Genomic_DNA"/>
</dbReference>
<evidence type="ECO:0000313" key="2">
    <source>
        <dbReference type="EMBL" id="PCS06723.1"/>
    </source>
</evidence>
<sequence length="415" mass="46176">MIQKLSSAITDIRRDLETYKRSEQEVRYLSSHLDEVQLNEKLVNTNQLISLIEQKIEEDRKLIQKFMSSGFEGVANGLAELPELDRQLDNLKHLKNDYEKKLQALQTFSSTTTYLFTDSLQAFKYALQGVELINQSKANSDGIISFPAGADMSWSKKLQAEKLNSSLPTENELIKKYKKDPAAIEAIKKFSSSMSISIKEAENLYLQFQKIGKDQRELDKIKKKLKIENTHLRNMPKVKRNDKLKDLTAKKIIGNYGAIEVFKLTSEESIASGKHDIISNTKEKFGTSESFSKVRIGNIWGGSSTLASWSPPDNDNIFNKILSSVNLGKQNFGYYNDFKPQNINVGISAQETLAEINLKQFSLKIPFTGTKVTIGGSFSLSAGVSAHLTSSKKDGFSGGIKLGAGPGAGISLKIK</sequence>
<gene>
    <name evidence="2" type="ORF">RU87_GL001576</name>
</gene>
<comment type="caution">
    <text evidence="2">The sequence shown here is derived from an EMBL/GenBank/DDBJ whole genome shotgun (WGS) entry which is preliminary data.</text>
</comment>
<keyword evidence="1" id="KW-0175">Coiled coil</keyword>
<feature type="coiled-coil region" evidence="1">
    <location>
        <begin position="81"/>
        <end position="108"/>
    </location>
</feature>
<name>A0A2A5RZT7_9LACT</name>
<proteinExistence type="predicted"/>
<evidence type="ECO:0000313" key="3">
    <source>
        <dbReference type="Proteomes" id="UP000242246"/>
    </source>
</evidence>